<dbReference type="InterPro" id="IPR016192">
    <property type="entry name" value="APOBEC/CMP_deaminase_Zn-bd"/>
</dbReference>
<keyword evidence="5 7" id="KW-0862">Zinc</keyword>
<dbReference type="InterPro" id="IPR002125">
    <property type="entry name" value="CMP_dCMP_dom"/>
</dbReference>
<keyword evidence="4" id="KW-0378">Hydrolase</keyword>
<dbReference type="SUPFAM" id="SSF53927">
    <property type="entry name" value="Cytidine deaminase-like"/>
    <property type="match status" value="1"/>
</dbReference>
<accession>A8F583</accession>
<dbReference type="PROSITE" id="PS51747">
    <property type="entry name" value="CYT_DCMP_DEAMINASES_2"/>
    <property type="match status" value="1"/>
</dbReference>
<dbReference type="RefSeq" id="WP_012002798.1">
    <property type="nucleotide sequence ID" value="NC_009828.1"/>
</dbReference>
<dbReference type="GO" id="GO:0005737">
    <property type="term" value="C:cytoplasm"/>
    <property type="evidence" value="ECO:0007669"/>
    <property type="project" value="TreeGrafter"/>
</dbReference>
<name>A8F583_PSELT</name>
<dbReference type="PANTHER" id="PTHR11086">
    <property type="entry name" value="DEOXYCYTIDYLATE DEAMINASE-RELATED"/>
    <property type="match status" value="1"/>
</dbReference>
<keyword evidence="10" id="KW-1185">Reference proteome</keyword>
<dbReference type="STRING" id="416591.Tlet_0751"/>
<dbReference type="AlphaFoldDB" id="A8F583"/>
<proteinExistence type="inferred from homology"/>
<dbReference type="GO" id="GO:0006220">
    <property type="term" value="P:pyrimidine nucleotide metabolic process"/>
    <property type="evidence" value="ECO:0007669"/>
    <property type="project" value="InterPro"/>
</dbReference>
<dbReference type="KEGG" id="tle:Tlet_0751"/>
<sequence>MLYIITAMKINEDELAMYLSKIKSKKTKDSRIPWDEYFMRICYIVKERSTCTHRKVGAVIVRENRILATGYNQPPSAFPHCDSTGCIRDHLRIPSGQNQEICYALHAEQNALMQAAKFGISTNGATMYVTTKPCSVCARLLVNAGITRVVYVQEYPDQLTDYFFAMCGVSAEKIHINGDGGEFFES</sequence>
<evidence type="ECO:0000256" key="6">
    <source>
        <dbReference type="PIRSR" id="PIRSR006019-1"/>
    </source>
</evidence>
<keyword evidence="3 7" id="KW-0479">Metal-binding</keyword>
<evidence type="ECO:0000313" key="9">
    <source>
        <dbReference type="EMBL" id="ABV33317.1"/>
    </source>
</evidence>
<dbReference type="InterPro" id="IPR058535">
    <property type="entry name" value="MafB19-deam"/>
</dbReference>
<feature type="active site" description="Proton donor" evidence="6">
    <location>
        <position position="108"/>
    </location>
</feature>
<dbReference type="eggNOG" id="COG2131">
    <property type="taxonomic scope" value="Bacteria"/>
</dbReference>
<dbReference type="CDD" id="cd01286">
    <property type="entry name" value="deoxycytidylate_deaminase"/>
    <property type="match status" value="1"/>
</dbReference>
<dbReference type="PROSITE" id="PS00903">
    <property type="entry name" value="CYT_DCMP_DEAMINASES_1"/>
    <property type="match status" value="1"/>
</dbReference>
<comment type="cofactor">
    <cofactor evidence="1 7">
        <name>Zn(2+)</name>
        <dbReference type="ChEBI" id="CHEBI:29105"/>
    </cofactor>
</comment>
<evidence type="ECO:0000256" key="1">
    <source>
        <dbReference type="ARBA" id="ARBA00001947"/>
    </source>
</evidence>
<evidence type="ECO:0000256" key="3">
    <source>
        <dbReference type="ARBA" id="ARBA00022723"/>
    </source>
</evidence>
<protein>
    <submittedName>
        <fullName evidence="9">CMP/dCMP deaminase zinc-binding</fullName>
    </submittedName>
</protein>
<dbReference type="Proteomes" id="UP000002016">
    <property type="component" value="Chromosome"/>
</dbReference>
<evidence type="ECO:0000256" key="4">
    <source>
        <dbReference type="ARBA" id="ARBA00022801"/>
    </source>
</evidence>
<dbReference type="GO" id="GO:0008270">
    <property type="term" value="F:zinc ion binding"/>
    <property type="evidence" value="ECO:0007669"/>
    <property type="project" value="InterPro"/>
</dbReference>
<feature type="binding site" evidence="7">
    <location>
        <position position="137"/>
    </location>
    <ligand>
        <name>Zn(2+)</name>
        <dbReference type="ChEBI" id="CHEBI:29105"/>
        <note>catalytic</note>
    </ligand>
</feature>
<evidence type="ECO:0000256" key="7">
    <source>
        <dbReference type="PIRSR" id="PIRSR006019-2"/>
    </source>
</evidence>
<dbReference type="Gene3D" id="3.40.140.10">
    <property type="entry name" value="Cytidine Deaminase, domain 2"/>
    <property type="match status" value="1"/>
</dbReference>
<evidence type="ECO:0000256" key="5">
    <source>
        <dbReference type="ARBA" id="ARBA00022833"/>
    </source>
</evidence>
<comment type="similarity">
    <text evidence="2">Belongs to the cytidine and deoxycytidylate deaminase family.</text>
</comment>
<dbReference type="InterPro" id="IPR016473">
    <property type="entry name" value="dCMP_deaminase"/>
</dbReference>
<feature type="binding site" evidence="7">
    <location>
        <position position="106"/>
    </location>
    <ligand>
        <name>Zn(2+)</name>
        <dbReference type="ChEBI" id="CHEBI:29105"/>
        <note>catalytic</note>
    </ligand>
</feature>
<feature type="domain" description="CMP/dCMP-type deaminase" evidence="8">
    <location>
        <begin position="33"/>
        <end position="167"/>
    </location>
</feature>
<reference evidence="9 10" key="1">
    <citation type="submission" date="2007-08" db="EMBL/GenBank/DDBJ databases">
        <title>Complete sequence of Thermotoga lettingae TMO.</title>
        <authorList>
            <consortium name="US DOE Joint Genome Institute"/>
            <person name="Copeland A."/>
            <person name="Lucas S."/>
            <person name="Lapidus A."/>
            <person name="Barry K."/>
            <person name="Glavina del Rio T."/>
            <person name="Dalin E."/>
            <person name="Tice H."/>
            <person name="Pitluck S."/>
            <person name="Foster B."/>
            <person name="Bruce D."/>
            <person name="Schmutz J."/>
            <person name="Larimer F."/>
            <person name="Land M."/>
            <person name="Hauser L."/>
            <person name="Kyrpides N."/>
            <person name="Mikhailova N."/>
            <person name="Nelson K."/>
            <person name="Gogarten J.P."/>
            <person name="Noll K."/>
            <person name="Richardson P."/>
        </authorList>
    </citation>
    <scope>NUCLEOTIDE SEQUENCE [LARGE SCALE GENOMIC DNA]</scope>
    <source>
        <strain evidence="10">ATCC BAA-301 / DSM 14385 / NBRC 107922 / TMO</strain>
    </source>
</reference>
<evidence type="ECO:0000313" key="10">
    <source>
        <dbReference type="Proteomes" id="UP000002016"/>
    </source>
</evidence>
<dbReference type="HOGENOM" id="CLU_047993_2_0_0"/>
<dbReference type="InterPro" id="IPR035105">
    <property type="entry name" value="Deoxycytidylate_deaminase_dom"/>
</dbReference>
<dbReference type="InterPro" id="IPR016193">
    <property type="entry name" value="Cytidine_deaminase-like"/>
</dbReference>
<feature type="binding site" evidence="7">
    <location>
        <position position="134"/>
    </location>
    <ligand>
        <name>Zn(2+)</name>
        <dbReference type="ChEBI" id="CHEBI:29105"/>
        <note>catalytic</note>
    </ligand>
</feature>
<dbReference type="GO" id="GO:0004132">
    <property type="term" value="F:dCMP deaminase activity"/>
    <property type="evidence" value="ECO:0007669"/>
    <property type="project" value="InterPro"/>
</dbReference>
<dbReference type="PANTHER" id="PTHR11086:SF18">
    <property type="entry name" value="DEOXYCYTIDYLATE DEAMINASE"/>
    <property type="match status" value="1"/>
</dbReference>
<dbReference type="InterPro" id="IPR015517">
    <property type="entry name" value="dCMP_deaminase-rel"/>
</dbReference>
<dbReference type="PIRSF" id="PIRSF006019">
    <property type="entry name" value="dCMP_deaminase"/>
    <property type="match status" value="1"/>
</dbReference>
<reference evidence="9 10" key="2">
    <citation type="journal article" date="2009" name="Proc. Natl. Acad. Sci. U.S.A.">
        <title>On the chimeric nature, thermophilic origin, and phylogenetic placement of the Thermotogales.</title>
        <authorList>
            <person name="Zhaxybayeva O."/>
            <person name="Swithers K.S."/>
            <person name="Lapierre P."/>
            <person name="Fournier G.P."/>
            <person name="Bickhart D.M."/>
            <person name="DeBoy R.T."/>
            <person name="Nelson K.E."/>
            <person name="Nesbo C.L."/>
            <person name="Doolittle W.F."/>
            <person name="Gogarten J.P."/>
            <person name="Noll K.M."/>
        </authorList>
    </citation>
    <scope>NUCLEOTIDE SEQUENCE [LARGE SCALE GENOMIC DNA]</scope>
    <source>
        <strain evidence="10">ATCC BAA-301 / DSM 14385 / NBRC 107922 / TMO</strain>
    </source>
</reference>
<dbReference type="EMBL" id="CP000812">
    <property type="protein sequence ID" value="ABV33317.1"/>
    <property type="molecule type" value="Genomic_DNA"/>
</dbReference>
<dbReference type="Pfam" id="PF14437">
    <property type="entry name" value="MafB19-deam"/>
    <property type="match status" value="1"/>
</dbReference>
<evidence type="ECO:0000256" key="2">
    <source>
        <dbReference type="ARBA" id="ARBA00006576"/>
    </source>
</evidence>
<evidence type="ECO:0000259" key="8">
    <source>
        <dbReference type="PROSITE" id="PS51747"/>
    </source>
</evidence>
<gene>
    <name evidence="9" type="ordered locus">Tlet_0751</name>
</gene>
<organism evidence="9 10">
    <name type="scientific">Pseudothermotoga lettingae (strain ATCC BAA-301 / DSM 14385 / NBRC 107922 / TMO)</name>
    <name type="common">Thermotoga lettingae</name>
    <dbReference type="NCBI Taxonomy" id="416591"/>
    <lineage>
        <taxon>Bacteria</taxon>
        <taxon>Thermotogati</taxon>
        <taxon>Thermotogota</taxon>
        <taxon>Thermotogae</taxon>
        <taxon>Thermotogales</taxon>
        <taxon>Thermotogaceae</taxon>
        <taxon>Pseudothermotoga</taxon>
    </lineage>
</organism>